<dbReference type="HOGENOM" id="CLU_000022_45_5_3"/>
<gene>
    <name evidence="2" type="primary">fAA1</name>
    <name evidence="2" type="ordered locus">Pro_0399</name>
</gene>
<organism evidence="2 3">
    <name type="scientific">Prochlorococcus marinus (strain SARG / CCMP1375 / SS120)</name>
    <dbReference type="NCBI Taxonomy" id="167539"/>
    <lineage>
        <taxon>Bacteria</taxon>
        <taxon>Bacillati</taxon>
        <taxon>Cyanobacteriota</taxon>
        <taxon>Cyanophyceae</taxon>
        <taxon>Synechococcales</taxon>
        <taxon>Prochlorococcaceae</taxon>
        <taxon>Prochlorococcus</taxon>
    </lineage>
</organism>
<dbReference type="InterPro" id="IPR042099">
    <property type="entry name" value="ANL_N_sf"/>
</dbReference>
<reference evidence="2 3" key="1">
    <citation type="journal article" date="2003" name="Proc. Natl. Acad. Sci. U.S.A.">
        <title>Genome sequence of the cyanobacterium Prochlorococcus marinus SS120, a nearly minimal oxyphototrophic genome.</title>
        <authorList>
            <person name="Dufresne A."/>
            <person name="Salanoubat M."/>
            <person name="Partensky F."/>
            <person name="Artiguenave F."/>
            <person name="Axmann I.M."/>
            <person name="Barbe V."/>
            <person name="Duprat S."/>
            <person name="Galperin M.Y."/>
            <person name="Koonin E.V."/>
            <person name="Le Gall F."/>
            <person name="Makarova K.S."/>
            <person name="Ostrowski M."/>
            <person name="Oztas S."/>
            <person name="Robert C."/>
            <person name="Rogozin I.B."/>
            <person name="Scanlan D.J."/>
            <person name="Tandeau de Marsac N."/>
            <person name="Weissenbach J."/>
            <person name="Wincker P."/>
            <person name="Wolf Y.I."/>
            <person name="Hess W.R."/>
        </authorList>
    </citation>
    <scope>NUCLEOTIDE SEQUENCE [LARGE SCALE GENOMIC DNA]</scope>
    <source>
        <strain evidence="3">SARG / CCMP1375 / SS120</strain>
    </source>
</reference>
<dbReference type="KEGG" id="pma:Pro_0399"/>
<evidence type="ECO:0000259" key="1">
    <source>
        <dbReference type="Pfam" id="PF00501"/>
    </source>
</evidence>
<dbReference type="OrthoDB" id="9778383at2"/>
<feature type="domain" description="AMP-dependent synthetase/ligase" evidence="1">
    <location>
        <begin position="80"/>
        <end position="499"/>
    </location>
</feature>
<dbReference type="PANTHER" id="PTHR43813">
    <property type="entry name" value="ACYL-ACTIVATING ENZYME 16, CHLOROPLASTIC-RELATED"/>
    <property type="match status" value="1"/>
</dbReference>
<dbReference type="PROSITE" id="PS00455">
    <property type="entry name" value="AMP_BINDING"/>
    <property type="match status" value="1"/>
</dbReference>
<dbReference type="CDD" id="cd17640">
    <property type="entry name" value="LC_FACS_like"/>
    <property type="match status" value="1"/>
</dbReference>
<keyword evidence="3" id="KW-1185">Reference proteome</keyword>
<name>Q7VDH7_PROMA</name>
<sequence>MGNKFSMSKIWRKSVDFDKRVKHFRKRSNLDLAESTWIPAKEEKQALEAHISVKGINRVDQIWPWLKENHGNVLAVNSPHYIFPERYNYEELADKIAVAAAAFESLGVVSGDVVALFSENSPRWLIADQGLMRLGASNAVRGSSAPVEELRYILADSRSVGLVVQSSELWKALALSEDDKKQFKFVLQIEGQPENNLLGWEEFLLKGANKSPINAFKEATGITANSSIATILYTSGTTGKPKGVPLTHDNLLHQMRSLACIASPPPGTPLLSVLPIWHSYERSAEYYFFSCACSQHYTTIKHFKQDLQTVRPVVMATVPRLWEAVKTGFDEALKKMPRSRQMVLKAALNNSRLFKAALRKSRNLLLLEINKTNRAIAFSEVVFRWPIHALASKLLWPKVLQQLSGGRLRFPINGGGAIAPHVDTFFEALGVELLVGYGLTETSPVLSCRRTWRNIRGSSGLPLPETEFRIVDPLNGGPLKFSQQGRVLVRGPQVMNGYLRKPEETSKVLDQKGWFDTGDLGMLLADGSIVLTGRAKDTIVLSNGENVEPGPLEEFLLGSPLIEQIIMIGQDERQLGALIVPDIDQILKWAHQRNLFLKEDLGGGMGDLKLRRLLQREVNDILSKRPGSRSDERVAGIALVKPFSIENGLLTQTLKQRRNKIVERDQKAIEDIFNR</sequence>
<dbReference type="EnsemblBacteria" id="AAP99445">
    <property type="protein sequence ID" value="AAP99445"/>
    <property type="gene ID" value="Pro_0399"/>
</dbReference>
<dbReference type="AlphaFoldDB" id="Q7VDH7"/>
<dbReference type="GO" id="GO:0030497">
    <property type="term" value="P:fatty acid elongation"/>
    <property type="evidence" value="ECO:0007669"/>
    <property type="project" value="TreeGrafter"/>
</dbReference>
<dbReference type="EMBL" id="AE017126">
    <property type="protein sequence ID" value="AAP99445.1"/>
    <property type="molecule type" value="Genomic_DNA"/>
</dbReference>
<dbReference type="InterPro" id="IPR000873">
    <property type="entry name" value="AMP-dep_synth/lig_dom"/>
</dbReference>
<evidence type="ECO:0000313" key="3">
    <source>
        <dbReference type="Proteomes" id="UP000001420"/>
    </source>
</evidence>
<protein>
    <submittedName>
        <fullName evidence="2">Long-chain acyl-CoA synthetase</fullName>
    </submittedName>
</protein>
<accession>Q7VDH7</accession>
<dbReference type="Proteomes" id="UP000001420">
    <property type="component" value="Chromosome"/>
</dbReference>
<dbReference type="PANTHER" id="PTHR43813:SF1">
    <property type="entry name" value="ACYL-ACTIVATING ENZYME 16, CHLOROPLASTIC-RELATED"/>
    <property type="match status" value="1"/>
</dbReference>
<evidence type="ECO:0000313" key="2">
    <source>
        <dbReference type="EMBL" id="AAP99445.1"/>
    </source>
</evidence>
<dbReference type="Pfam" id="PF00501">
    <property type="entry name" value="AMP-binding"/>
    <property type="match status" value="1"/>
</dbReference>
<proteinExistence type="predicted"/>
<dbReference type="SUPFAM" id="SSF56801">
    <property type="entry name" value="Acetyl-CoA synthetase-like"/>
    <property type="match status" value="1"/>
</dbReference>
<dbReference type="STRING" id="167539.Pro_0399"/>
<dbReference type="eggNOG" id="COG1022">
    <property type="taxonomic scope" value="Bacteria"/>
</dbReference>
<dbReference type="InterPro" id="IPR020845">
    <property type="entry name" value="AMP-binding_CS"/>
</dbReference>
<dbReference type="Pfam" id="PF23562">
    <property type="entry name" value="AMP-binding_C_3"/>
    <property type="match status" value="1"/>
</dbReference>
<dbReference type="PATRIC" id="fig|167539.5.peg.407"/>
<dbReference type="Gene3D" id="3.40.50.12780">
    <property type="entry name" value="N-terminal domain of ligase-like"/>
    <property type="match status" value="2"/>
</dbReference>
<dbReference type="GO" id="GO:0008922">
    <property type="term" value="F:long-chain fatty acid [acyl-carrier-protein] ligase activity"/>
    <property type="evidence" value="ECO:0007669"/>
    <property type="project" value="TreeGrafter"/>
</dbReference>
<dbReference type="InterPro" id="IPR052987">
    <property type="entry name" value="Chloroplast_AMP-bd_Enzymes"/>
</dbReference>